<sequence>RIKLSEFPIAKNAVTYTTYDETRKGQFRTKRGTLWAPFANLVLVKVWQDTCMRQAITPEQRPVATLRYLATGRSLQDLKFLTGISSQALGIIIPETCSAIIQVLQKEYMK</sequence>
<name>A0A2G9RAV3_AQUCT</name>
<evidence type="ECO:0000313" key="2">
    <source>
        <dbReference type="Proteomes" id="UP000228934"/>
    </source>
</evidence>
<gene>
    <name evidence="1" type="ORF">AB205_0058080</name>
</gene>
<feature type="non-terminal residue" evidence="1">
    <location>
        <position position="1"/>
    </location>
</feature>
<protein>
    <submittedName>
        <fullName evidence="1">Uncharacterized protein</fullName>
    </submittedName>
</protein>
<accession>A0A2G9RAV3</accession>
<keyword evidence="2" id="KW-1185">Reference proteome</keyword>
<dbReference type="OrthoDB" id="10061326at2759"/>
<reference evidence="2" key="1">
    <citation type="journal article" date="2017" name="Nat. Commun.">
        <title>The North American bullfrog draft genome provides insight into hormonal regulation of long noncoding RNA.</title>
        <authorList>
            <person name="Hammond S.A."/>
            <person name="Warren R.L."/>
            <person name="Vandervalk B.P."/>
            <person name="Kucuk E."/>
            <person name="Khan H."/>
            <person name="Gibb E.A."/>
            <person name="Pandoh P."/>
            <person name="Kirk H."/>
            <person name="Zhao Y."/>
            <person name="Jones M."/>
            <person name="Mungall A.J."/>
            <person name="Coope R."/>
            <person name="Pleasance S."/>
            <person name="Moore R.A."/>
            <person name="Holt R.A."/>
            <person name="Round J.M."/>
            <person name="Ohora S."/>
            <person name="Walle B.V."/>
            <person name="Veldhoen N."/>
            <person name="Helbing C.C."/>
            <person name="Birol I."/>
        </authorList>
    </citation>
    <scope>NUCLEOTIDE SEQUENCE [LARGE SCALE GENOMIC DNA]</scope>
</reference>
<organism evidence="1 2">
    <name type="scientific">Aquarana catesbeiana</name>
    <name type="common">American bullfrog</name>
    <name type="synonym">Rana catesbeiana</name>
    <dbReference type="NCBI Taxonomy" id="8400"/>
    <lineage>
        <taxon>Eukaryota</taxon>
        <taxon>Metazoa</taxon>
        <taxon>Chordata</taxon>
        <taxon>Craniata</taxon>
        <taxon>Vertebrata</taxon>
        <taxon>Euteleostomi</taxon>
        <taxon>Amphibia</taxon>
        <taxon>Batrachia</taxon>
        <taxon>Anura</taxon>
        <taxon>Neobatrachia</taxon>
        <taxon>Ranoidea</taxon>
        <taxon>Ranidae</taxon>
        <taxon>Aquarana</taxon>
    </lineage>
</organism>
<dbReference type="EMBL" id="KV958641">
    <property type="protein sequence ID" value="PIO25020.1"/>
    <property type="molecule type" value="Genomic_DNA"/>
</dbReference>
<proteinExistence type="predicted"/>
<feature type="non-terminal residue" evidence="1">
    <location>
        <position position="110"/>
    </location>
</feature>
<dbReference type="Proteomes" id="UP000228934">
    <property type="component" value="Unassembled WGS sequence"/>
</dbReference>
<evidence type="ECO:0000313" key="1">
    <source>
        <dbReference type="EMBL" id="PIO25020.1"/>
    </source>
</evidence>
<dbReference type="AlphaFoldDB" id="A0A2G9RAV3"/>